<keyword evidence="1" id="KW-0472">Membrane</keyword>
<organism evidence="2 3">
    <name type="scientific">Deinococcus hopiensis KR-140</name>
    <dbReference type="NCBI Taxonomy" id="695939"/>
    <lineage>
        <taxon>Bacteria</taxon>
        <taxon>Thermotogati</taxon>
        <taxon>Deinococcota</taxon>
        <taxon>Deinococci</taxon>
        <taxon>Deinococcales</taxon>
        <taxon>Deinococcaceae</taxon>
        <taxon>Deinococcus</taxon>
    </lineage>
</organism>
<keyword evidence="1" id="KW-0812">Transmembrane</keyword>
<protein>
    <submittedName>
        <fullName evidence="2">Uncharacterized protein</fullName>
    </submittedName>
</protein>
<keyword evidence="3" id="KW-1185">Reference proteome</keyword>
<keyword evidence="1" id="KW-1133">Transmembrane helix</keyword>
<evidence type="ECO:0000313" key="3">
    <source>
        <dbReference type="Proteomes" id="UP000192582"/>
    </source>
</evidence>
<dbReference type="EMBL" id="FWWU01000001">
    <property type="protein sequence ID" value="SMB77825.1"/>
    <property type="molecule type" value="Genomic_DNA"/>
</dbReference>
<dbReference type="RefSeq" id="WP_139806314.1">
    <property type="nucleotide sequence ID" value="NZ_FWWU01000001.1"/>
</dbReference>
<evidence type="ECO:0000313" key="2">
    <source>
        <dbReference type="EMBL" id="SMB77825.1"/>
    </source>
</evidence>
<proteinExistence type="predicted"/>
<gene>
    <name evidence="2" type="ORF">SAMN00790413_03944</name>
</gene>
<feature type="transmembrane region" description="Helical" evidence="1">
    <location>
        <begin position="82"/>
        <end position="104"/>
    </location>
</feature>
<sequence>MKRGKRVFVSLIDAALVGVLVACVLGRLGFYTTSRPPPEAYYGQFVIHWQEAFFGIFIQYLMMCLFRTNLNKARSTTSPISVIVHGVFIAVTSGFWPGLAAAAQEFVPATSTSDPLAFLIAPLVGCFVSFVACLMSLMFVATGFLYGRTLAFLDPFPLRGGRPLP</sequence>
<dbReference type="Proteomes" id="UP000192582">
    <property type="component" value="Unassembled WGS sequence"/>
</dbReference>
<name>A0A1W1U9S0_9DEIO</name>
<evidence type="ECO:0000256" key="1">
    <source>
        <dbReference type="SAM" id="Phobius"/>
    </source>
</evidence>
<reference evidence="2 3" key="1">
    <citation type="submission" date="2017-04" db="EMBL/GenBank/DDBJ databases">
        <authorList>
            <person name="Afonso C.L."/>
            <person name="Miller P.J."/>
            <person name="Scott M.A."/>
            <person name="Spackman E."/>
            <person name="Goraichik I."/>
            <person name="Dimitrov K.M."/>
            <person name="Suarez D.L."/>
            <person name="Swayne D.E."/>
        </authorList>
    </citation>
    <scope>NUCLEOTIDE SEQUENCE [LARGE SCALE GENOMIC DNA]</scope>
    <source>
        <strain evidence="2 3">KR-140</strain>
    </source>
</reference>
<feature type="transmembrane region" description="Helical" evidence="1">
    <location>
        <begin position="7"/>
        <end position="32"/>
    </location>
</feature>
<feature type="transmembrane region" description="Helical" evidence="1">
    <location>
        <begin position="52"/>
        <end position="70"/>
    </location>
</feature>
<feature type="transmembrane region" description="Helical" evidence="1">
    <location>
        <begin position="116"/>
        <end position="146"/>
    </location>
</feature>
<accession>A0A1W1U9S0</accession>
<dbReference type="AlphaFoldDB" id="A0A1W1U9S0"/>